<dbReference type="Pfam" id="PF09509">
    <property type="entry name" value="Hypoth_Ymh"/>
    <property type="match status" value="1"/>
</dbReference>
<comment type="caution">
    <text evidence="2">The sequence shown here is derived from an EMBL/GenBank/DDBJ whole genome shotgun (WGS) entry which is preliminary data.</text>
</comment>
<organism evidence="2 3">
    <name type="scientific">Pelomonas nitida</name>
    <dbReference type="NCBI Taxonomy" id="3299027"/>
    <lineage>
        <taxon>Bacteria</taxon>
        <taxon>Pseudomonadati</taxon>
        <taxon>Pseudomonadota</taxon>
        <taxon>Betaproteobacteria</taxon>
        <taxon>Burkholderiales</taxon>
        <taxon>Sphaerotilaceae</taxon>
        <taxon>Roseateles</taxon>
    </lineage>
</organism>
<dbReference type="NCBIfam" id="TIGR02391">
    <property type="entry name" value="hypoth_ymh"/>
    <property type="match status" value="1"/>
</dbReference>
<evidence type="ECO:0000259" key="1">
    <source>
        <dbReference type="Pfam" id="PF09509"/>
    </source>
</evidence>
<evidence type="ECO:0000313" key="2">
    <source>
        <dbReference type="EMBL" id="MFG6459393.1"/>
    </source>
</evidence>
<proteinExistence type="predicted"/>
<gene>
    <name evidence="2" type="ORF">ACG00X_21370</name>
</gene>
<protein>
    <submittedName>
        <fullName evidence="2">TIGR02391 family protein</fullName>
    </submittedName>
</protein>
<accession>A0ABW7GBQ7</accession>
<evidence type="ECO:0000313" key="3">
    <source>
        <dbReference type="Proteomes" id="UP001606305"/>
    </source>
</evidence>
<dbReference type="RefSeq" id="WP_394491339.1">
    <property type="nucleotide sequence ID" value="NZ_JBIGIA010000021.1"/>
</dbReference>
<reference evidence="2 3" key="1">
    <citation type="submission" date="2024-09" db="EMBL/GenBank/DDBJ databases">
        <title>Novel species of the genus Pelomonas and Roseateles isolated from streams.</title>
        <authorList>
            <person name="Lu H."/>
        </authorList>
    </citation>
    <scope>NUCLEOTIDE SEQUENCE [LARGE SCALE GENOMIC DNA]</scope>
    <source>
        <strain evidence="2 3">BYS96W</strain>
    </source>
</reference>
<name>A0ABW7GBQ7_9BURK</name>
<dbReference type="Proteomes" id="UP001606305">
    <property type="component" value="Unassembled WGS sequence"/>
</dbReference>
<keyword evidence="3" id="KW-1185">Reference proteome</keyword>
<dbReference type="InterPro" id="IPR012654">
    <property type="entry name" value="CHP02391"/>
</dbReference>
<feature type="domain" description="Conserved hypothetical protein CHP02391" evidence="1">
    <location>
        <begin position="140"/>
        <end position="263"/>
    </location>
</feature>
<dbReference type="EMBL" id="JBIGIA010000021">
    <property type="protein sequence ID" value="MFG6459393.1"/>
    <property type="molecule type" value="Genomic_DNA"/>
</dbReference>
<sequence length="276" mass="30240">MSVIEPFSSQQIEAVSRVLADTNDGLTGSEIAFILGDAGIPDVDAANTKWKRLHNAIASIQNDKRVGNHLLMVVTRAMDPIRYTNRPEDFRRRRQALNAVLVLAGYELRDDGKLIRVAAARTVDEAVARANRLSAALVARGVHSDVLLYCRAELLDQNYFHAVFEATKSIASKIRTLSGLDGDGADLIQRAFGASKDAQPLLAINSLATETERGEQRGFVNLLVGVFGTVRNPLAHSPKTEWPMNEQDALDILTLVSLVHRKLDRASPTAVPPDRE</sequence>